<protein>
    <recommendedName>
        <fullName evidence="8">Phosphoribosylformylglycinamidine synthase subunit PurQ</fullName>
        <shortName evidence="8">FGAM synthase</shortName>
        <ecNumber evidence="8">6.3.5.3</ecNumber>
    </recommendedName>
    <alternativeName>
        <fullName evidence="8">Formylglycinamide ribonucleotide amidotransferase subunit I</fullName>
        <shortName evidence="8">FGAR amidotransferase I</shortName>
        <shortName evidence="8">FGAR-AT I</shortName>
    </alternativeName>
    <alternativeName>
        <fullName evidence="8">Glutaminase PurQ</fullName>
        <ecNumber evidence="8">3.5.1.2</ecNumber>
    </alternativeName>
    <alternativeName>
        <fullName evidence="8">Phosphoribosylformylglycinamidine synthase subunit I</fullName>
    </alternativeName>
</protein>
<evidence type="ECO:0000256" key="3">
    <source>
        <dbReference type="ARBA" id="ARBA00022741"/>
    </source>
</evidence>
<comment type="subunit">
    <text evidence="8">Part of the FGAM synthase complex composed of 1 PurL, 1 PurQ and 2 PurS subunits.</text>
</comment>
<dbReference type="UniPathway" id="UPA00074">
    <property type="reaction ID" value="UER00128"/>
</dbReference>
<proteinExistence type="inferred from homology"/>
<dbReference type="Gene3D" id="3.40.50.880">
    <property type="match status" value="1"/>
</dbReference>
<dbReference type="NCBIfam" id="NF002957">
    <property type="entry name" value="PRK03619.1"/>
    <property type="match status" value="1"/>
</dbReference>
<evidence type="ECO:0000256" key="6">
    <source>
        <dbReference type="ARBA" id="ARBA00022840"/>
    </source>
</evidence>
<dbReference type="GO" id="GO:0006189">
    <property type="term" value="P:'de novo' IMP biosynthetic process"/>
    <property type="evidence" value="ECO:0007669"/>
    <property type="project" value="UniProtKB-UniRule"/>
</dbReference>
<comment type="catalytic activity">
    <reaction evidence="8">
        <text>N(2)-formyl-N(1)-(5-phospho-beta-D-ribosyl)glycinamide + L-glutamine + ATP + H2O = 2-formamido-N(1)-(5-O-phospho-beta-D-ribosyl)acetamidine + L-glutamate + ADP + phosphate + H(+)</text>
        <dbReference type="Rhea" id="RHEA:17129"/>
        <dbReference type="ChEBI" id="CHEBI:15377"/>
        <dbReference type="ChEBI" id="CHEBI:15378"/>
        <dbReference type="ChEBI" id="CHEBI:29985"/>
        <dbReference type="ChEBI" id="CHEBI:30616"/>
        <dbReference type="ChEBI" id="CHEBI:43474"/>
        <dbReference type="ChEBI" id="CHEBI:58359"/>
        <dbReference type="ChEBI" id="CHEBI:147286"/>
        <dbReference type="ChEBI" id="CHEBI:147287"/>
        <dbReference type="ChEBI" id="CHEBI:456216"/>
        <dbReference type="EC" id="6.3.5.3"/>
    </reaction>
</comment>
<dbReference type="GO" id="GO:0005524">
    <property type="term" value="F:ATP binding"/>
    <property type="evidence" value="ECO:0007669"/>
    <property type="project" value="UniProtKB-KW"/>
</dbReference>
<dbReference type="PROSITE" id="PS51273">
    <property type="entry name" value="GATASE_TYPE_1"/>
    <property type="match status" value="1"/>
</dbReference>
<keyword evidence="5 8" id="KW-0378">Hydrolase</keyword>
<comment type="pathway">
    <text evidence="8">Purine metabolism; IMP biosynthesis via de novo pathway; 5-amino-1-(5-phospho-D-ribosyl)imidazole from N(2)-formyl-N(1)-(5-phospho-D-ribosyl)glycinamide: step 1/2.</text>
</comment>
<accession>A0A075I986</accession>
<comment type="function">
    <text evidence="8">Part of the phosphoribosylformylglycinamidine synthase complex involved in the purines biosynthetic pathway. Catalyzes the ATP-dependent conversion of formylglycinamide ribonucleotide (FGAR) and glutamine to yield formylglycinamidine ribonucleotide (FGAM) and glutamate. The FGAM synthase complex is composed of three subunits. PurQ produces an ammonia molecule by converting glutamine to glutamate. PurL transfers the ammonia molecule to FGAR to form FGAM in an ATP-dependent manner. PurS interacts with PurQ and PurL and is thought to assist in the transfer of the ammonia molecule from PurQ to PurL.</text>
</comment>
<dbReference type="Pfam" id="PF13507">
    <property type="entry name" value="GATase_5"/>
    <property type="match status" value="1"/>
</dbReference>
<feature type="active site" evidence="8">
    <location>
        <position position="211"/>
    </location>
</feature>
<comment type="catalytic activity">
    <reaction evidence="8">
        <text>L-glutamine + H2O = L-glutamate + NH4(+)</text>
        <dbReference type="Rhea" id="RHEA:15889"/>
        <dbReference type="ChEBI" id="CHEBI:15377"/>
        <dbReference type="ChEBI" id="CHEBI:28938"/>
        <dbReference type="ChEBI" id="CHEBI:29985"/>
        <dbReference type="ChEBI" id="CHEBI:58359"/>
        <dbReference type="EC" id="3.5.1.2"/>
    </reaction>
</comment>
<dbReference type="GO" id="GO:0004642">
    <property type="term" value="F:phosphoribosylformylglycinamidine synthase activity"/>
    <property type="evidence" value="ECO:0007669"/>
    <property type="project" value="UniProtKB-UniRule"/>
</dbReference>
<evidence type="ECO:0000256" key="5">
    <source>
        <dbReference type="ARBA" id="ARBA00022801"/>
    </source>
</evidence>
<dbReference type="EMBL" id="KF901261">
    <property type="protein sequence ID" value="AIF24464.1"/>
    <property type="molecule type" value="Genomic_DNA"/>
</dbReference>
<dbReference type="GO" id="GO:0004359">
    <property type="term" value="F:glutaminase activity"/>
    <property type="evidence" value="ECO:0007669"/>
    <property type="project" value="UniProtKB-EC"/>
</dbReference>
<dbReference type="PANTHER" id="PTHR47552:SF1">
    <property type="entry name" value="PHOSPHORIBOSYLFORMYLGLYCINAMIDINE SYNTHASE SUBUNIT PURQ"/>
    <property type="match status" value="1"/>
</dbReference>
<evidence type="ECO:0000256" key="2">
    <source>
        <dbReference type="ARBA" id="ARBA00022598"/>
    </source>
</evidence>
<evidence type="ECO:0000256" key="8">
    <source>
        <dbReference type="HAMAP-Rule" id="MF_00421"/>
    </source>
</evidence>
<keyword evidence="2 8" id="KW-0436">Ligase</keyword>
<dbReference type="EC" id="3.5.1.2" evidence="8"/>
<dbReference type="PIRSF" id="PIRSF001586">
    <property type="entry name" value="FGAM_synth_I"/>
    <property type="match status" value="1"/>
</dbReference>
<dbReference type="InterPro" id="IPR010075">
    <property type="entry name" value="PRibForGlyAmidine_synth_PurQ"/>
</dbReference>
<keyword evidence="7 8" id="KW-0315">Glutamine amidotransferase</keyword>
<evidence type="ECO:0000313" key="9">
    <source>
        <dbReference type="EMBL" id="AIF24464.1"/>
    </source>
</evidence>
<keyword evidence="1 8" id="KW-0963">Cytoplasm</keyword>
<keyword evidence="4 8" id="KW-0658">Purine biosynthesis</keyword>
<dbReference type="HAMAP" id="MF_00421">
    <property type="entry name" value="PurQ"/>
    <property type="match status" value="1"/>
</dbReference>
<organism evidence="9">
    <name type="scientific">uncultured marine thaumarchaeote SAT1000_31_A02</name>
    <dbReference type="NCBI Taxonomy" id="1456404"/>
    <lineage>
        <taxon>Archaea</taxon>
        <taxon>Nitrososphaerota</taxon>
        <taxon>environmental samples</taxon>
    </lineage>
</organism>
<name>A0A075I986_9ARCH</name>
<dbReference type="InterPro" id="IPR029062">
    <property type="entry name" value="Class_I_gatase-like"/>
</dbReference>
<evidence type="ECO:0000256" key="4">
    <source>
        <dbReference type="ARBA" id="ARBA00022755"/>
    </source>
</evidence>
<dbReference type="NCBIfam" id="TIGR01737">
    <property type="entry name" value="FGAM_synth_I"/>
    <property type="match status" value="1"/>
</dbReference>
<reference evidence="9" key="1">
    <citation type="journal article" date="2014" name="Genome Biol. Evol.">
        <title>Pangenome evidence for extensive interdomain horizontal transfer affecting lineage core and shell genes in uncultured planktonic thaumarchaeota and euryarchaeota.</title>
        <authorList>
            <person name="Deschamps P."/>
            <person name="Zivanovic Y."/>
            <person name="Moreira D."/>
            <person name="Rodriguez-Valera F."/>
            <person name="Lopez-Garcia P."/>
        </authorList>
    </citation>
    <scope>NUCLEOTIDE SEQUENCE</scope>
</reference>
<gene>
    <name evidence="9" type="primary">purL</name>
    <name evidence="8" type="synonym">purQ</name>
</gene>
<dbReference type="CDD" id="cd01740">
    <property type="entry name" value="GATase1_FGAR_AT"/>
    <property type="match status" value="1"/>
</dbReference>
<dbReference type="GO" id="GO:0005737">
    <property type="term" value="C:cytoplasm"/>
    <property type="evidence" value="ECO:0007669"/>
    <property type="project" value="UniProtKB-SubCell"/>
</dbReference>
<sequence length="241" mass="26613">MVMYTNFIGEIITKIVKVGVIVFPGSNCDRDMFHVLTDVFHLNTEYFWHEKGLPDNIDAVVLPGGFSYGDRLRAGVIAANSPVIDDVKKLANKGIPVLGVCNGFQILVESNLLPGVLLKNDTLNFMCQWTNLIVKNNKTPFTNKLLLNQKIPIPIANGEGRYYANSQLLDDLKKNNQIVFTYQNHVNGSAEQIAGVCNEDGNVVGMMPHPERATESLINPLDNKPSSLIFESLIDAIGVKN</sequence>
<dbReference type="PANTHER" id="PTHR47552">
    <property type="entry name" value="PHOSPHORIBOSYLFORMYLGLYCINAMIDINE SYNTHASE SUBUNIT PURQ"/>
    <property type="match status" value="1"/>
</dbReference>
<evidence type="ECO:0000256" key="7">
    <source>
        <dbReference type="ARBA" id="ARBA00022962"/>
    </source>
</evidence>
<feature type="active site" description="Nucleophile" evidence="8">
    <location>
        <position position="101"/>
    </location>
</feature>
<dbReference type="SMART" id="SM01211">
    <property type="entry name" value="GATase_5"/>
    <property type="match status" value="1"/>
</dbReference>
<keyword evidence="6 8" id="KW-0067">ATP-binding</keyword>
<feature type="active site" evidence="8">
    <location>
        <position position="209"/>
    </location>
</feature>
<evidence type="ECO:0000256" key="1">
    <source>
        <dbReference type="ARBA" id="ARBA00022490"/>
    </source>
</evidence>
<dbReference type="SUPFAM" id="SSF52317">
    <property type="entry name" value="Class I glutamine amidotransferase-like"/>
    <property type="match status" value="1"/>
</dbReference>
<dbReference type="AlphaFoldDB" id="A0A075I986"/>
<comment type="subcellular location">
    <subcellularLocation>
        <location evidence="8">Cytoplasm</location>
    </subcellularLocation>
</comment>
<dbReference type="EC" id="6.3.5.3" evidence="8"/>
<keyword evidence="3 8" id="KW-0547">Nucleotide-binding</keyword>